<keyword evidence="1" id="KW-1133">Transmembrane helix</keyword>
<reference evidence="2" key="1">
    <citation type="journal article" date="2002" name="Science">
        <title>The genome sequence of the malaria mosquito Anopheles gambiae.</title>
        <authorList>
            <person name="Holt R.A."/>
            <person name="Subramanian G.M."/>
            <person name="Halpern A."/>
            <person name="Sutton G.G."/>
            <person name="Charlab R."/>
            <person name="Nusskern D.R."/>
            <person name="Wincker P."/>
            <person name="Clark A.G."/>
            <person name="Ribeiro J.M."/>
            <person name="Wides R."/>
            <person name="Salzberg S.L."/>
            <person name="Loftus B."/>
            <person name="Yandell M."/>
            <person name="Majoros W.H."/>
            <person name="Rusch D.B."/>
            <person name="Lai Z."/>
            <person name="Kraft C.L."/>
            <person name="Abril J.F."/>
            <person name="Anthouard V."/>
            <person name="Arensburger P."/>
            <person name="Atkinson P.W."/>
            <person name="Baden H."/>
            <person name="de Berardinis V."/>
            <person name="Baldwin D."/>
            <person name="Benes V."/>
            <person name="Biedler J."/>
            <person name="Blass C."/>
            <person name="Bolanos R."/>
            <person name="Boscus D."/>
            <person name="Barnstead M."/>
            <person name="Cai S."/>
            <person name="Center A."/>
            <person name="Chaturverdi K."/>
            <person name="Christophides G.K."/>
            <person name="Chrystal M.A."/>
            <person name="Clamp M."/>
            <person name="Cravchik A."/>
            <person name="Curwen V."/>
            <person name="Dana A."/>
            <person name="Delcher A."/>
            <person name="Dew I."/>
            <person name="Evans C.A."/>
            <person name="Flanigan M."/>
            <person name="Grundschober-Freimoser A."/>
            <person name="Friedli L."/>
            <person name="Gu Z."/>
            <person name="Guan P."/>
            <person name="Guigo R."/>
            <person name="Hillenmeyer M.E."/>
            <person name="Hladun S.L."/>
            <person name="Hogan J.R."/>
            <person name="Hong Y.S."/>
            <person name="Hoover J."/>
            <person name="Jaillon O."/>
            <person name="Ke Z."/>
            <person name="Kodira C."/>
            <person name="Kokoza E."/>
            <person name="Koutsos A."/>
            <person name="Letunic I."/>
            <person name="Levitsky A."/>
            <person name="Liang Y."/>
            <person name="Lin J.J."/>
            <person name="Lobo N.F."/>
            <person name="Lopez J.R."/>
            <person name="Malek J.A."/>
            <person name="McIntosh T.C."/>
            <person name="Meister S."/>
            <person name="Miller J."/>
            <person name="Mobarry C."/>
            <person name="Mongin E."/>
            <person name="Murphy S.D."/>
            <person name="O'Brochta D.A."/>
            <person name="Pfannkoch C."/>
            <person name="Qi R."/>
            <person name="Regier M.A."/>
            <person name="Remington K."/>
            <person name="Shao H."/>
            <person name="Sharakhova M.V."/>
            <person name="Sitter C.D."/>
            <person name="Shetty J."/>
            <person name="Smith T.J."/>
            <person name="Strong R."/>
            <person name="Sun J."/>
            <person name="Thomasova D."/>
            <person name="Ton L.Q."/>
            <person name="Topalis P."/>
            <person name="Tu Z."/>
            <person name="Unger M.F."/>
            <person name="Walenz B."/>
            <person name="Wang A."/>
            <person name="Wang J."/>
            <person name="Wang M."/>
            <person name="Wang X."/>
            <person name="Woodford K.J."/>
            <person name="Wortman J.R."/>
            <person name="Wu M."/>
            <person name="Yao A."/>
            <person name="Zdobnov E.M."/>
            <person name="Zhang H."/>
            <person name="Zhao Q."/>
            <person name="Zhao S."/>
            <person name="Zhu S.C."/>
            <person name="Zhimulev I."/>
            <person name="Coluzzi M."/>
            <person name="della Torre A."/>
            <person name="Roth C.W."/>
            <person name="Louis C."/>
            <person name="Kalush F."/>
            <person name="Mural R.J."/>
            <person name="Myers E.W."/>
            <person name="Adams M.D."/>
            <person name="Smith H.O."/>
            <person name="Broder S."/>
            <person name="Gardner M.J."/>
            <person name="Fraser C.M."/>
            <person name="Birney E."/>
            <person name="Bork P."/>
            <person name="Brey P.T."/>
            <person name="Venter J.C."/>
            <person name="Weissenbach J."/>
            <person name="Kafatos F.C."/>
            <person name="Collins F.H."/>
            <person name="Hoffman S.L."/>
        </authorList>
    </citation>
    <scope>NUCLEOTIDE SEQUENCE [LARGE SCALE GENOMIC DNA]</scope>
    <source>
        <strain evidence="2">PEST</strain>
    </source>
</reference>
<reference evidence="2" key="4">
    <citation type="journal article" date="2007" name="Genome Biol.">
        <title>Update of the Anopheles gambiae PEST genome assembly.</title>
        <authorList>
            <person name="Sharakhova M.V."/>
            <person name="Hammond M.P."/>
            <person name="Lobo N.F."/>
            <person name="Krzywinski J."/>
            <person name="Unger M.F."/>
            <person name="Hillenmeyer M.E."/>
            <person name="Bruggner R.V."/>
            <person name="Birney E."/>
            <person name="Collins F.H."/>
        </authorList>
    </citation>
    <scope>NUCLEOTIDE SEQUENCE</scope>
    <source>
        <strain evidence="2">PEST</strain>
    </source>
</reference>
<sequence length="50" mass="5938">MKRISICNSCSFGHALFFLSLTIYPSIRLFFSFTIYHTCFRCLFPPKRLL</sequence>
<proteinExistence type="predicted"/>
<reference evidence="2" key="3">
    <citation type="journal article" date="2004" name="Trends Parasitol.">
        <title>The Anopheles gambiae genome: an update.</title>
        <authorList>
            <person name="Mongin E."/>
            <person name="Louis C."/>
            <person name="Holt R.A."/>
            <person name="Birney E."/>
            <person name="Collins F.H."/>
        </authorList>
    </citation>
    <scope>NUCLEOTIDE SEQUENCE</scope>
    <source>
        <strain evidence="2">PEST</strain>
    </source>
</reference>
<dbReference type="AlphaFoldDB" id="A0NHB4"/>
<reference evidence="2" key="5">
    <citation type="submission" date="2011-05" db="EMBL/GenBank/DDBJ databases">
        <authorList>
            <consortium name="VectorBase"/>
        </authorList>
    </citation>
    <scope>NUCLEOTIDE SEQUENCE</scope>
    <source>
        <strain evidence="2">PEST</strain>
    </source>
</reference>
<name>A0NHB4_ANOGA</name>
<evidence type="ECO:0000256" key="1">
    <source>
        <dbReference type="SAM" id="Phobius"/>
    </source>
</evidence>
<keyword evidence="1" id="KW-0812">Transmembrane</keyword>
<protein>
    <submittedName>
        <fullName evidence="2">AGAP001991-PA</fullName>
    </submittedName>
</protein>
<evidence type="ECO:0000313" key="2">
    <source>
        <dbReference type="EMBL" id="EAU75591.1"/>
    </source>
</evidence>
<dbReference type="HOGENOM" id="CLU_3126197_0_0_1"/>
<keyword evidence="1" id="KW-0472">Membrane</keyword>
<reference evidence="2" key="2">
    <citation type="submission" date="2002-03" db="EMBL/GenBank/DDBJ databases">
        <authorList>
            <consortium name="The Anopheles Genome Sequencing Consortium"/>
        </authorList>
    </citation>
    <scope>NUCLEOTIDE SEQUENCE</scope>
    <source>
        <strain evidence="2">PEST</strain>
    </source>
</reference>
<comment type="caution">
    <text evidence="2">The sequence shown here is derived from an EMBL/GenBank/DDBJ whole genome shotgun (WGS) entry which is preliminary data.</text>
</comment>
<gene>
    <name evidence="2" type="ORF">AgaP_AGAP001991</name>
</gene>
<dbReference type="PaxDb" id="7165-AGAP001991-PA"/>
<dbReference type="EMBL" id="AAAB01008987">
    <property type="protein sequence ID" value="EAU75591.1"/>
    <property type="molecule type" value="Genomic_DNA"/>
</dbReference>
<organism evidence="2">
    <name type="scientific">Anopheles gambiae</name>
    <name type="common">African malaria mosquito</name>
    <dbReference type="NCBI Taxonomy" id="7165"/>
    <lineage>
        <taxon>Eukaryota</taxon>
        <taxon>Metazoa</taxon>
        <taxon>Ecdysozoa</taxon>
        <taxon>Arthropoda</taxon>
        <taxon>Hexapoda</taxon>
        <taxon>Insecta</taxon>
        <taxon>Pterygota</taxon>
        <taxon>Neoptera</taxon>
        <taxon>Endopterygota</taxon>
        <taxon>Diptera</taxon>
        <taxon>Nematocera</taxon>
        <taxon>Culicoidea</taxon>
        <taxon>Culicidae</taxon>
        <taxon>Anophelinae</taxon>
        <taxon>Anopheles</taxon>
    </lineage>
</organism>
<feature type="transmembrane region" description="Helical" evidence="1">
    <location>
        <begin position="12"/>
        <end position="36"/>
    </location>
</feature>
<accession>A0NHB4</accession>